<proteinExistence type="inferred from homology"/>
<dbReference type="InterPro" id="IPR002213">
    <property type="entry name" value="UDP_glucos_trans"/>
</dbReference>
<evidence type="ECO:0000256" key="2">
    <source>
        <dbReference type="ARBA" id="ARBA00009995"/>
    </source>
</evidence>
<keyword evidence="4" id="KW-0414">Isoprene biosynthesis</keyword>
<protein>
    <recommendedName>
        <fullName evidence="6">Glycosyltransferase</fullName>
        <ecNumber evidence="6">2.4.1.-</ecNumber>
    </recommendedName>
</protein>
<sequence length="464" mass="52202">MNGKHFLLLSLPAQSHINPTLQLAKILTRHGAHVTFATTTSGLRRLNNLPTVPGLSYATFSDGKDQDSDESEDVKKKENVDDYLSTLGRVGPQNIKTLLHQLSTDGSPVNFIVYTVVLPWVAEVARDMHIPSAFLFIQCAIAFTIFHRFFNSHDGLHADNDDFRLETSIKLPNMSLFTSHDIPSFLVPSNEYHSSMIPVFREHIQTLEKDPNPCVLINTFDALEKDFIHSFPGIKLFPIGPLLPSAISDKHDLDDKSFGGHMFQSPTDNYLSWLDLKPDRSVVYVSFGSLMVLTETQKEEILQGLRESGRPFLWVIREIKDEELSSIREKNCISEEIGMIVPWCSQVEVLSHRATGCFVTHCGWNSTLESITSGVPVVGCPSFSEQKTNMKIIEELWGNGIRVKENEEGVFVREEIRRCLDIVMGEEEQGNKIKGNAMKWKILAIEAVKEGGSSRNNLLSFLEK</sequence>
<evidence type="ECO:0000256" key="5">
    <source>
        <dbReference type="RuleBase" id="RU003718"/>
    </source>
</evidence>
<dbReference type="EC" id="2.4.1.-" evidence="6"/>
<dbReference type="GO" id="GO:0080044">
    <property type="term" value="F:quercetin 7-O-glucosyltransferase activity"/>
    <property type="evidence" value="ECO:0007669"/>
    <property type="project" value="TreeGrafter"/>
</dbReference>
<dbReference type="Pfam" id="PF00201">
    <property type="entry name" value="UDPGT"/>
    <property type="match status" value="1"/>
</dbReference>
<dbReference type="Gene3D" id="3.40.50.2000">
    <property type="entry name" value="Glycogen Phosphorylase B"/>
    <property type="match status" value="2"/>
</dbReference>
<evidence type="ECO:0000256" key="4">
    <source>
        <dbReference type="ARBA" id="ARBA00023229"/>
    </source>
</evidence>
<dbReference type="EMBL" id="JAUIZM010000009">
    <property type="protein sequence ID" value="KAK1365267.1"/>
    <property type="molecule type" value="Genomic_DNA"/>
</dbReference>
<dbReference type="PANTHER" id="PTHR11926">
    <property type="entry name" value="GLUCOSYL/GLUCURONOSYL TRANSFERASES"/>
    <property type="match status" value="1"/>
</dbReference>
<organism evidence="7 8">
    <name type="scientific">Heracleum sosnowskyi</name>
    <dbReference type="NCBI Taxonomy" id="360622"/>
    <lineage>
        <taxon>Eukaryota</taxon>
        <taxon>Viridiplantae</taxon>
        <taxon>Streptophyta</taxon>
        <taxon>Embryophyta</taxon>
        <taxon>Tracheophyta</taxon>
        <taxon>Spermatophyta</taxon>
        <taxon>Magnoliopsida</taxon>
        <taxon>eudicotyledons</taxon>
        <taxon>Gunneridae</taxon>
        <taxon>Pentapetalae</taxon>
        <taxon>asterids</taxon>
        <taxon>campanulids</taxon>
        <taxon>Apiales</taxon>
        <taxon>Apiaceae</taxon>
        <taxon>Apioideae</taxon>
        <taxon>apioid superclade</taxon>
        <taxon>Tordylieae</taxon>
        <taxon>Tordyliinae</taxon>
        <taxon>Heracleum</taxon>
    </lineage>
</organism>
<keyword evidence="3 5" id="KW-0808">Transferase</keyword>
<comment type="pathway">
    <text evidence="1">Secondary metabolite biosynthesis; terpenoid biosynthesis.</text>
</comment>
<name>A0AAD8MA77_9APIA</name>
<evidence type="ECO:0000313" key="7">
    <source>
        <dbReference type="EMBL" id="KAK1365267.1"/>
    </source>
</evidence>
<dbReference type="InterPro" id="IPR035595">
    <property type="entry name" value="UDP_glycos_trans_CS"/>
</dbReference>
<reference evidence="7" key="2">
    <citation type="submission" date="2023-05" db="EMBL/GenBank/DDBJ databases">
        <authorList>
            <person name="Schelkunov M.I."/>
        </authorList>
    </citation>
    <scope>NUCLEOTIDE SEQUENCE</scope>
    <source>
        <strain evidence="7">Hsosn_3</strain>
        <tissue evidence="7">Leaf</tissue>
    </source>
</reference>
<dbReference type="PROSITE" id="PS00375">
    <property type="entry name" value="UDPGT"/>
    <property type="match status" value="1"/>
</dbReference>
<gene>
    <name evidence="7" type="ORF">POM88_040828</name>
</gene>
<dbReference type="CDD" id="cd03784">
    <property type="entry name" value="GT1_Gtf-like"/>
    <property type="match status" value="1"/>
</dbReference>
<evidence type="ECO:0000256" key="1">
    <source>
        <dbReference type="ARBA" id="ARBA00004721"/>
    </source>
</evidence>
<comment type="similarity">
    <text evidence="2 5">Belongs to the UDP-glycosyltransferase family.</text>
</comment>
<dbReference type="GO" id="GO:0016135">
    <property type="term" value="P:saponin biosynthetic process"/>
    <property type="evidence" value="ECO:0007669"/>
    <property type="project" value="UniProtKB-ARBA"/>
</dbReference>
<dbReference type="SUPFAM" id="SSF53756">
    <property type="entry name" value="UDP-Glycosyltransferase/glycogen phosphorylase"/>
    <property type="match status" value="1"/>
</dbReference>
<evidence type="ECO:0000313" key="8">
    <source>
        <dbReference type="Proteomes" id="UP001237642"/>
    </source>
</evidence>
<dbReference type="Proteomes" id="UP001237642">
    <property type="component" value="Unassembled WGS sequence"/>
</dbReference>
<evidence type="ECO:0000256" key="3">
    <source>
        <dbReference type="ARBA" id="ARBA00022679"/>
    </source>
</evidence>
<comment type="caution">
    <text evidence="7">The sequence shown here is derived from an EMBL/GenBank/DDBJ whole genome shotgun (WGS) entry which is preliminary data.</text>
</comment>
<evidence type="ECO:0000256" key="6">
    <source>
        <dbReference type="RuleBase" id="RU362057"/>
    </source>
</evidence>
<dbReference type="AlphaFoldDB" id="A0AAD8MA77"/>
<keyword evidence="8" id="KW-1185">Reference proteome</keyword>
<dbReference type="GO" id="GO:0080043">
    <property type="term" value="F:quercetin 3-O-glucosyltransferase activity"/>
    <property type="evidence" value="ECO:0007669"/>
    <property type="project" value="TreeGrafter"/>
</dbReference>
<dbReference type="PANTHER" id="PTHR11926:SF1534">
    <property type="entry name" value="GLYCOSYLTRANSFERASE"/>
    <property type="match status" value="1"/>
</dbReference>
<accession>A0AAD8MA77</accession>
<reference evidence="7" key="1">
    <citation type="submission" date="2023-02" db="EMBL/GenBank/DDBJ databases">
        <title>Genome of toxic invasive species Heracleum sosnowskyi carries increased number of genes despite the absence of recent whole-genome duplications.</title>
        <authorList>
            <person name="Schelkunov M."/>
            <person name="Shtratnikova V."/>
            <person name="Makarenko M."/>
            <person name="Klepikova A."/>
            <person name="Omelchenko D."/>
            <person name="Novikova G."/>
            <person name="Obukhova E."/>
            <person name="Bogdanov V."/>
            <person name="Penin A."/>
            <person name="Logacheva M."/>
        </authorList>
    </citation>
    <scope>NUCLEOTIDE SEQUENCE</scope>
    <source>
        <strain evidence="7">Hsosn_3</strain>
        <tissue evidence="7">Leaf</tissue>
    </source>
</reference>
<dbReference type="GO" id="GO:0046246">
    <property type="term" value="P:terpene biosynthetic process"/>
    <property type="evidence" value="ECO:0007669"/>
    <property type="project" value="UniProtKB-ARBA"/>
</dbReference>
<keyword evidence="5" id="KW-0328">Glycosyltransferase</keyword>
<dbReference type="FunFam" id="3.40.50.2000:FF:000019">
    <property type="entry name" value="Glycosyltransferase"/>
    <property type="match status" value="1"/>
</dbReference>